<evidence type="ECO:0000313" key="16">
    <source>
        <dbReference type="Proteomes" id="UP000269265"/>
    </source>
</evidence>
<dbReference type="InterPro" id="IPR029025">
    <property type="entry name" value="T3SS_substrate_exporter_C"/>
</dbReference>
<dbReference type="Pfam" id="PF01312">
    <property type="entry name" value="Bac_export_2"/>
    <property type="match status" value="1"/>
</dbReference>
<dbReference type="AlphaFoldDB" id="A0A426VE92"/>
<dbReference type="OrthoDB" id="9807950at2"/>
<comment type="similarity">
    <text evidence="2 13">Belongs to the type III secretion exporter family.</text>
</comment>
<keyword evidence="9 13" id="KW-1133">Transmembrane helix</keyword>
<keyword evidence="15" id="KW-0966">Cell projection</keyword>
<feature type="transmembrane region" description="Helical" evidence="13">
    <location>
        <begin position="188"/>
        <end position="211"/>
    </location>
</feature>
<evidence type="ECO:0000256" key="6">
    <source>
        <dbReference type="ARBA" id="ARBA00022692"/>
    </source>
</evidence>
<dbReference type="PANTHER" id="PTHR30531">
    <property type="entry name" value="FLAGELLAR BIOSYNTHETIC PROTEIN FLHB"/>
    <property type="match status" value="1"/>
</dbReference>
<dbReference type="SUPFAM" id="SSF160544">
    <property type="entry name" value="EscU C-terminal domain-like"/>
    <property type="match status" value="1"/>
</dbReference>
<protein>
    <recommendedName>
        <fullName evidence="3 13">Flagellar biosynthetic protein FlhB</fullName>
    </recommendedName>
</protein>
<evidence type="ECO:0000256" key="7">
    <source>
        <dbReference type="ARBA" id="ARBA00022795"/>
    </source>
</evidence>
<keyword evidence="15" id="KW-0969">Cilium</keyword>
<keyword evidence="15" id="KW-0282">Flagellum</keyword>
<comment type="caution">
    <text evidence="15">The sequence shown here is derived from an EMBL/GenBank/DDBJ whole genome shotgun (WGS) entry which is preliminary data.</text>
</comment>
<dbReference type="Gene3D" id="6.10.250.2080">
    <property type="match status" value="1"/>
</dbReference>
<dbReference type="InterPro" id="IPR006135">
    <property type="entry name" value="T3SS_substrate_exporter"/>
</dbReference>
<keyword evidence="10 13" id="KW-0472">Membrane</keyword>
<evidence type="ECO:0000256" key="8">
    <source>
        <dbReference type="ARBA" id="ARBA00022927"/>
    </source>
</evidence>
<keyword evidence="4 13" id="KW-0813">Transport</keyword>
<evidence type="ECO:0000256" key="10">
    <source>
        <dbReference type="ARBA" id="ARBA00023136"/>
    </source>
</evidence>
<name>A0A426VE92_9BURK</name>
<keyword evidence="16" id="KW-1185">Reference proteome</keyword>
<dbReference type="PANTHER" id="PTHR30531:SF12">
    <property type="entry name" value="FLAGELLAR BIOSYNTHETIC PROTEIN FLHB"/>
    <property type="match status" value="1"/>
</dbReference>
<evidence type="ECO:0000256" key="3">
    <source>
        <dbReference type="ARBA" id="ARBA00021622"/>
    </source>
</evidence>
<evidence type="ECO:0000256" key="1">
    <source>
        <dbReference type="ARBA" id="ARBA00004651"/>
    </source>
</evidence>
<keyword evidence="7 13" id="KW-1005">Bacterial flagellum biogenesis</keyword>
<dbReference type="GO" id="GO:0009306">
    <property type="term" value="P:protein secretion"/>
    <property type="evidence" value="ECO:0007669"/>
    <property type="project" value="InterPro"/>
</dbReference>
<evidence type="ECO:0000256" key="13">
    <source>
        <dbReference type="RuleBase" id="RU364091"/>
    </source>
</evidence>
<gene>
    <name evidence="13 15" type="primary">flhB</name>
    <name evidence="15" type="ORF">EIP75_06245</name>
</gene>
<keyword evidence="5 13" id="KW-1003">Cell membrane</keyword>
<feature type="transmembrane region" description="Helical" evidence="13">
    <location>
        <begin position="88"/>
        <end position="115"/>
    </location>
</feature>
<evidence type="ECO:0000256" key="12">
    <source>
        <dbReference type="ARBA" id="ARBA00025078"/>
    </source>
</evidence>
<keyword evidence="6 13" id="KW-0812">Transmembrane</keyword>
<feature type="compositionally biased region" description="Basic and acidic residues" evidence="14">
    <location>
        <begin position="367"/>
        <end position="376"/>
    </location>
</feature>
<organism evidence="15 16">
    <name type="scientific">Aquabacterium soli</name>
    <dbReference type="NCBI Taxonomy" id="2493092"/>
    <lineage>
        <taxon>Bacteria</taxon>
        <taxon>Pseudomonadati</taxon>
        <taxon>Pseudomonadota</taxon>
        <taxon>Betaproteobacteria</taxon>
        <taxon>Burkholderiales</taxon>
        <taxon>Aquabacterium</taxon>
    </lineage>
</organism>
<dbReference type="GO" id="GO:0005886">
    <property type="term" value="C:plasma membrane"/>
    <property type="evidence" value="ECO:0007669"/>
    <property type="project" value="UniProtKB-SubCell"/>
</dbReference>
<evidence type="ECO:0000256" key="2">
    <source>
        <dbReference type="ARBA" id="ARBA00010690"/>
    </source>
</evidence>
<evidence type="ECO:0000256" key="11">
    <source>
        <dbReference type="ARBA" id="ARBA00023225"/>
    </source>
</evidence>
<keyword evidence="11 13" id="KW-1006">Bacterial flagellum protein export</keyword>
<comment type="function">
    <text evidence="12 13">Required for formation of the rod structure in the basal body of the flagellar apparatus. Together with FliI and FliH, may constitute the export apparatus of flagellin.</text>
</comment>
<accession>A0A426VE92</accession>
<dbReference type="PRINTS" id="PR00950">
    <property type="entry name" value="TYPE3IMSPROT"/>
</dbReference>
<evidence type="ECO:0000256" key="9">
    <source>
        <dbReference type="ARBA" id="ARBA00022989"/>
    </source>
</evidence>
<evidence type="ECO:0000256" key="5">
    <source>
        <dbReference type="ARBA" id="ARBA00022475"/>
    </source>
</evidence>
<evidence type="ECO:0000256" key="14">
    <source>
        <dbReference type="SAM" id="MobiDB-lite"/>
    </source>
</evidence>
<feature type="transmembrane region" description="Helical" evidence="13">
    <location>
        <begin position="149"/>
        <end position="168"/>
    </location>
</feature>
<dbReference type="NCBIfam" id="TIGR00328">
    <property type="entry name" value="flhB"/>
    <property type="match status" value="1"/>
</dbReference>
<dbReference type="GO" id="GO:0044780">
    <property type="term" value="P:bacterial-type flagellum assembly"/>
    <property type="evidence" value="ECO:0007669"/>
    <property type="project" value="InterPro"/>
</dbReference>
<feature type="transmembrane region" description="Helical" evidence="13">
    <location>
        <begin position="36"/>
        <end position="54"/>
    </location>
</feature>
<dbReference type="EMBL" id="RSED01000004">
    <property type="protein sequence ID" value="RRS05165.1"/>
    <property type="molecule type" value="Genomic_DNA"/>
</dbReference>
<sequence length="394" mass="43597">MADQDNQDKQLPASERKLKKAREDGQIVRSKDLGHFLVILSATSVLVFLTPWWMDRLSVLMNAGFRFDARTVAAPEMMLERLGVWSSMAMMLVVPVGLGVAMAAAASSVIAGGWVMSFKIVAPKFSKLNPLSGIANVFSKQQMIDALKASLLALIMGAVGATLLWKNWPDLVQLLAQPLPAALSDMGSTFRHVLLVMLTVMAGFALIDWPLQRFMFMNRMKMSHQEMKDEFKQQEGNMEVKGRIKQRMREMSRKRMLAAVPQADLVVMNPTHYAVALKYDDATMNAPRVIAKGLDVLAMKIRDVATEHKVPVLEAPPLARALYAHCEVDHEVPMALYSAVAQVLAYVYQLKAALSGKAPLPGMPDLDIPRDMDPKENPMAGRRRPAAAAEESEE</sequence>
<evidence type="ECO:0000313" key="15">
    <source>
        <dbReference type="EMBL" id="RRS05165.1"/>
    </source>
</evidence>
<feature type="region of interest" description="Disordered" evidence="14">
    <location>
        <begin position="361"/>
        <end position="394"/>
    </location>
</feature>
<dbReference type="RefSeq" id="WP_125242384.1">
    <property type="nucleotide sequence ID" value="NZ_RSED01000004.1"/>
</dbReference>
<dbReference type="InterPro" id="IPR006136">
    <property type="entry name" value="FlhB"/>
</dbReference>
<reference evidence="15 16" key="1">
    <citation type="submission" date="2018-12" db="EMBL/GenBank/DDBJ databases">
        <title>The whole draft genome of Aquabacterium sp. SJQ9.</title>
        <authorList>
            <person name="Sun L."/>
            <person name="Gao X."/>
            <person name="Chen W."/>
            <person name="Huang K."/>
        </authorList>
    </citation>
    <scope>NUCLEOTIDE SEQUENCE [LARGE SCALE GENOMIC DNA]</scope>
    <source>
        <strain evidence="15 16">SJQ9</strain>
    </source>
</reference>
<evidence type="ECO:0000256" key="4">
    <source>
        <dbReference type="ARBA" id="ARBA00022448"/>
    </source>
</evidence>
<comment type="subcellular location">
    <subcellularLocation>
        <location evidence="1">Cell membrane</location>
        <topology evidence="1">Multi-pass membrane protein</topology>
    </subcellularLocation>
</comment>
<keyword evidence="8 13" id="KW-0653">Protein transport</keyword>
<dbReference type="Gene3D" id="3.40.1690.10">
    <property type="entry name" value="secretion proteins EscU"/>
    <property type="match status" value="1"/>
</dbReference>
<dbReference type="FunFam" id="3.40.1690.10:FF:000001">
    <property type="entry name" value="Flagellar biosynthetic protein FlhB"/>
    <property type="match status" value="1"/>
</dbReference>
<dbReference type="Proteomes" id="UP000269265">
    <property type="component" value="Unassembled WGS sequence"/>
</dbReference>
<proteinExistence type="inferred from homology"/>